<reference evidence="3" key="1">
    <citation type="submission" date="2016-09" db="EMBL/GenBank/DDBJ databases">
        <authorList>
            <person name="Guldener U."/>
        </authorList>
    </citation>
    <scope>NUCLEOTIDE SEQUENCE [LARGE SCALE GENOMIC DNA]</scope>
    <source>
        <strain evidence="3">V64-1</strain>
    </source>
</reference>
<keyword evidence="1" id="KW-0732">Signal</keyword>
<feature type="signal peptide" evidence="1">
    <location>
        <begin position="1"/>
        <end position="20"/>
    </location>
</feature>
<evidence type="ECO:0000313" key="3">
    <source>
        <dbReference type="Proteomes" id="UP000219369"/>
    </source>
</evidence>
<sequence length="304" mass="32362">MRPQETPLALWASLIPLCLGINIAPSGTGGLALARILFGDSRDVFSSSSGYSGDPSAIRSFTDGPFGMGSGIILSTGSLTSAPLTPGGTCPSSYTTDLYDAYTTSYCGPDSYNGASYLLNVLPTKATTLLIDMVIASCDVTSGDKVLVFVDGVNVAKDETGTPLDSSSKYLSEPWGIPSPNGDTAFAWSSPPLRFSIPLPKTYVELKIAVCDLHDGYGDTAVMIKARPCTNCDQSFKVDYDTTSVVSTTTYEATSLVTQAASGTYYIIIVSSFYYVRISSNIYITCFINDFGLYLVRIVNIYVA</sequence>
<dbReference type="VEuPathDB" id="FungiDB:FOMG_06058"/>
<dbReference type="Proteomes" id="UP000219369">
    <property type="component" value="Unassembled WGS sequence"/>
</dbReference>
<feature type="chain" id="PRO_5013816855" evidence="1">
    <location>
        <begin position="21"/>
        <end position="304"/>
    </location>
</feature>
<dbReference type="VEuPathDB" id="FungiDB:FOZG_10449"/>
<gene>
    <name evidence="2" type="ORF">FRV6_02565</name>
</gene>
<protein>
    <submittedName>
        <fullName evidence="2">Uncharacterized protein</fullName>
    </submittedName>
</protein>
<dbReference type="VEuPathDB" id="FungiDB:FOXG_04767"/>
<evidence type="ECO:0000256" key="1">
    <source>
        <dbReference type="SAM" id="SignalP"/>
    </source>
</evidence>
<dbReference type="VEuPathDB" id="FungiDB:HZS61_010995"/>
<dbReference type="AlphaFoldDB" id="A0A2H3SPG0"/>
<name>A0A2H3SPG0_FUSOX</name>
<organism evidence="2 3">
    <name type="scientific">Fusarium oxysporum</name>
    <name type="common">Fusarium vascular wilt</name>
    <dbReference type="NCBI Taxonomy" id="5507"/>
    <lineage>
        <taxon>Eukaryota</taxon>
        <taxon>Fungi</taxon>
        <taxon>Dikarya</taxon>
        <taxon>Ascomycota</taxon>
        <taxon>Pezizomycotina</taxon>
        <taxon>Sordariomycetes</taxon>
        <taxon>Hypocreomycetidae</taxon>
        <taxon>Hypocreales</taxon>
        <taxon>Nectriaceae</taxon>
        <taxon>Fusarium</taxon>
        <taxon>Fusarium oxysporum species complex</taxon>
    </lineage>
</organism>
<proteinExistence type="predicted"/>
<dbReference type="OrthoDB" id="2019572at2759"/>
<dbReference type="EMBL" id="FMJY01000001">
    <property type="protein sequence ID" value="SCO78352.1"/>
    <property type="molecule type" value="Genomic_DNA"/>
</dbReference>
<dbReference type="VEuPathDB" id="FungiDB:FOC4_h10016911"/>
<dbReference type="VEuPathDB" id="FungiDB:FOIG_14917"/>
<accession>A0A2H3SPG0</accession>
<evidence type="ECO:0000313" key="2">
    <source>
        <dbReference type="EMBL" id="SCO78352.1"/>
    </source>
</evidence>